<evidence type="ECO:0000256" key="1">
    <source>
        <dbReference type="ARBA" id="ARBA00022737"/>
    </source>
</evidence>
<dbReference type="Proteomes" id="UP001227230">
    <property type="component" value="Chromosome 7"/>
</dbReference>
<dbReference type="SUPFAM" id="SSF52058">
    <property type="entry name" value="L domain-like"/>
    <property type="match status" value="1"/>
</dbReference>
<dbReference type="Gene3D" id="1.20.5.4130">
    <property type="match status" value="1"/>
</dbReference>
<evidence type="ECO:0000256" key="4">
    <source>
        <dbReference type="ARBA" id="ARBA00022840"/>
    </source>
</evidence>
<dbReference type="EMBL" id="CP126654">
    <property type="protein sequence ID" value="WJZ91375.1"/>
    <property type="molecule type" value="Genomic_DNA"/>
</dbReference>
<sequence>MEVVGESVLSAAVEVLFGKLASSDLLKFARREEVIAELEGWKRELRMIKEVLDEAEEKQVTKLSVKEWVGDLRDLAYDMEDVLDEFATELLRRRLIADRADQVATTSKGLPRNLQYLQVKGCSNLEKLPNALHTLTSLTDLVILNCPKLVSFPETGLPPMLRNLLVKNCEGLEILPDGMMINSRALEFFKITYCSSLIGFPRGELPTTLKTLIIHYCGKLESLPDGIMHHTCCLERLQVWGCSSLKSIPRGDFPSTLEGLSIWGCNQLESIPGKMLQNLTSLRNLFLCNCPDVMSSSLEVFSTSNLKTLTIANGKNNVRRPLFARSLHTLTSLEIHGPFPDVISFTDDWSQLLPTSLNILCIVDFNNLKSIASIGLQTLISLKVLQFTDCPKLRSFVPKKGLPSTLERLMTLYNNKNFNQGLLSSTISSSILFQSTLINRRNAPLFNTKFSWDSAICLEICIAKKAFTLLTCSSCHIDKKMNEYLAKAW</sequence>
<feature type="coiled-coil region" evidence="5">
    <location>
        <begin position="31"/>
        <end position="58"/>
    </location>
</feature>
<proteinExistence type="predicted"/>
<keyword evidence="5" id="KW-0175">Coiled coil</keyword>
<keyword evidence="8" id="KW-1185">Reference proteome</keyword>
<dbReference type="Gene3D" id="3.80.10.10">
    <property type="entry name" value="Ribonuclease Inhibitor"/>
    <property type="match status" value="2"/>
</dbReference>
<reference evidence="7 8" key="1">
    <citation type="journal article" date="2023" name="Hortic Res">
        <title>The complete reference genome for grapevine (Vitis vinifera L.) genetics and breeding.</title>
        <authorList>
            <person name="Shi X."/>
            <person name="Cao S."/>
            <person name="Wang X."/>
            <person name="Huang S."/>
            <person name="Wang Y."/>
            <person name="Liu Z."/>
            <person name="Liu W."/>
            <person name="Leng X."/>
            <person name="Peng Y."/>
            <person name="Wang N."/>
            <person name="Wang Y."/>
            <person name="Ma Z."/>
            <person name="Xu X."/>
            <person name="Zhang F."/>
            <person name="Xue H."/>
            <person name="Zhong H."/>
            <person name="Wang Y."/>
            <person name="Zhang K."/>
            <person name="Velt A."/>
            <person name="Avia K."/>
            <person name="Holtgrawe D."/>
            <person name="Grimplet J."/>
            <person name="Matus J.T."/>
            <person name="Ware D."/>
            <person name="Wu X."/>
            <person name="Wang H."/>
            <person name="Liu C."/>
            <person name="Fang Y."/>
            <person name="Rustenholz C."/>
            <person name="Cheng Z."/>
            <person name="Xiao H."/>
            <person name="Zhou Y."/>
        </authorList>
    </citation>
    <scope>NUCLEOTIDE SEQUENCE [LARGE SCALE GENOMIC DNA]</scope>
    <source>
        <strain evidence="8">cv. Pinot noir / PN40024</strain>
        <tissue evidence="7">Leaf</tissue>
    </source>
</reference>
<protein>
    <recommendedName>
        <fullName evidence="6">Disease resistance N-terminal domain-containing protein</fullName>
    </recommendedName>
</protein>
<evidence type="ECO:0000256" key="3">
    <source>
        <dbReference type="ARBA" id="ARBA00022821"/>
    </source>
</evidence>
<evidence type="ECO:0000313" key="7">
    <source>
        <dbReference type="EMBL" id="WJZ91375.1"/>
    </source>
</evidence>
<evidence type="ECO:0000259" key="6">
    <source>
        <dbReference type="Pfam" id="PF18052"/>
    </source>
</evidence>
<organism evidence="7 8">
    <name type="scientific">Vitis vinifera</name>
    <name type="common">Grape</name>
    <dbReference type="NCBI Taxonomy" id="29760"/>
    <lineage>
        <taxon>Eukaryota</taxon>
        <taxon>Viridiplantae</taxon>
        <taxon>Streptophyta</taxon>
        <taxon>Embryophyta</taxon>
        <taxon>Tracheophyta</taxon>
        <taxon>Spermatophyta</taxon>
        <taxon>Magnoliopsida</taxon>
        <taxon>eudicotyledons</taxon>
        <taxon>Gunneridae</taxon>
        <taxon>Pentapetalae</taxon>
        <taxon>rosids</taxon>
        <taxon>Vitales</taxon>
        <taxon>Vitaceae</taxon>
        <taxon>Viteae</taxon>
        <taxon>Vitis</taxon>
    </lineage>
</organism>
<dbReference type="Pfam" id="PF18052">
    <property type="entry name" value="Rx_N"/>
    <property type="match status" value="1"/>
</dbReference>
<dbReference type="InterPro" id="IPR041118">
    <property type="entry name" value="Rx_N"/>
</dbReference>
<gene>
    <name evidence="7" type="ORF">VitviT2T_010454</name>
</gene>
<evidence type="ECO:0000313" key="8">
    <source>
        <dbReference type="Proteomes" id="UP001227230"/>
    </source>
</evidence>
<feature type="domain" description="Disease resistance N-terminal" evidence="6">
    <location>
        <begin position="10"/>
        <end position="98"/>
    </location>
</feature>
<keyword evidence="3" id="KW-0611">Plant defense</keyword>
<evidence type="ECO:0000256" key="5">
    <source>
        <dbReference type="SAM" id="Coils"/>
    </source>
</evidence>
<dbReference type="InterPro" id="IPR032675">
    <property type="entry name" value="LRR_dom_sf"/>
</dbReference>
<dbReference type="PANTHER" id="PTHR36766:SF45">
    <property type="entry name" value="NB-ARC DOMAIN-CONTAINING PROTEIN"/>
    <property type="match status" value="1"/>
</dbReference>
<dbReference type="InterPro" id="IPR038005">
    <property type="entry name" value="RX-like_CC"/>
</dbReference>
<dbReference type="CDD" id="cd14798">
    <property type="entry name" value="RX-CC_like"/>
    <property type="match status" value="1"/>
</dbReference>
<keyword evidence="1" id="KW-0677">Repeat</keyword>
<keyword evidence="4" id="KW-0067">ATP-binding</keyword>
<name>A0ABY9C8L2_VITVI</name>
<accession>A0ABY9C8L2</accession>
<evidence type="ECO:0000256" key="2">
    <source>
        <dbReference type="ARBA" id="ARBA00022741"/>
    </source>
</evidence>
<keyword evidence="2" id="KW-0547">Nucleotide-binding</keyword>
<dbReference type="PANTHER" id="PTHR36766">
    <property type="entry name" value="PLANT BROAD-SPECTRUM MILDEW RESISTANCE PROTEIN RPW8"/>
    <property type="match status" value="1"/>
</dbReference>